<dbReference type="SMART" id="SM00355">
    <property type="entry name" value="ZnF_C2H2"/>
    <property type="match status" value="2"/>
</dbReference>
<protein>
    <recommendedName>
        <fullName evidence="2">C2H2-type domain-containing protein</fullName>
    </recommendedName>
</protein>
<feature type="domain" description="C2H2-type" evidence="2">
    <location>
        <begin position="112"/>
        <end position="135"/>
    </location>
</feature>
<evidence type="ECO:0000256" key="1">
    <source>
        <dbReference type="SAM" id="MobiDB-lite"/>
    </source>
</evidence>
<feature type="compositionally biased region" description="Basic residues" evidence="1">
    <location>
        <begin position="253"/>
        <end position="266"/>
    </location>
</feature>
<dbReference type="PROSITE" id="PS00028">
    <property type="entry name" value="ZINC_FINGER_C2H2_1"/>
    <property type="match status" value="2"/>
</dbReference>
<name>A0AA39J9Y7_9AGAR</name>
<dbReference type="InterPro" id="IPR013087">
    <property type="entry name" value="Znf_C2H2_type"/>
</dbReference>
<feature type="region of interest" description="Disordered" evidence="1">
    <location>
        <begin position="315"/>
        <end position="334"/>
    </location>
</feature>
<dbReference type="Proteomes" id="UP001175226">
    <property type="component" value="Unassembled WGS sequence"/>
</dbReference>
<evidence type="ECO:0000259" key="2">
    <source>
        <dbReference type="PROSITE" id="PS00028"/>
    </source>
</evidence>
<feature type="region of interest" description="Disordered" evidence="1">
    <location>
        <begin position="168"/>
        <end position="187"/>
    </location>
</feature>
<feature type="region of interest" description="Disordered" evidence="1">
    <location>
        <begin position="1"/>
        <end position="31"/>
    </location>
</feature>
<proteinExistence type="predicted"/>
<feature type="region of interest" description="Disordered" evidence="1">
    <location>
        <begin position="226"/>
        <end position="294"/>
    </location>
</feature>
<gene>
    <name evidence="3" type="ORF">EV421DRAFT_2038449</name>
</gene>
<dbReference type="PANTHER" id="PTHR21354">
    <property type="entry name" value="ZINC FINGER PROTEIN 511"/>
    <property type="match status" value="1"/>
</dbReference>
<dbReference type="PANTHER" id="PTHR21354:SF0">
    <property type="entry name" value="ZINC FINGER PROTEIN 511"/>
    <property type="match status" value="1"/>
</dbReference>
<keyword evidence="4" id="KW-1185">Reference proteome</keyword>
<feature type="domain" description="C2H2-type" evidence="2">
    <location>
        <begin position="72"/>
        <end position="95"/>
    </location>
</feature>
<dbReference type="InterPro" id="IPR039258">
    <property type="entry name" value="ZNF511"/>
</dbReference>
<accession>A0AA39J9Y7</accession>
<dbReference type="EMBL" id="JAUEPT010000052">
    <property type="protein sequence ID" value="KAK0436873.1"/>
    <property type="molecule type" value="Genomic_DNA"/>
</dbReference>
<comment type="caution">
    <text evidence="3">The sequence shown here is derived from an EMBL/GenBank/DDBJ whole genome shotgun (WGS) entry which is preliminary data.</text>
</comment>
<sequence length="334" mass="36137">MSSSKRPRASVSPTVSPSSSPEPESSHKALRTAGAGHPLLCTLPPTCSHTPTPIANSKDLETHYATYHAHVCEEKGCSCVFPEARLLELHQTECHDPLAAIRKERGDKIFACHLTTCPKLFLTPKARRLHLINAHGFPKEYFFAVTNKGVGGLLKKWGEGASMIRGEWKKKEEVDDDDNDIQSDNGTAEAIETEEPSRDLHVGEKSEDLDALADSMTSLSLVPESIRFGRGGKGGGFPHPHPPSSDSTDGRTRPRGRGGRRGKRAMSRYAPGGGHEGGAAMDVDSGPSSGHRGFPRGINRGFVPRARARGLVPPLHTVSRGGPGERQRRRCLMI</sequence>
<reference evidence="3" key="1">
    <citation type="submission" date="2023-06" db="EMBL/GenBank/DDBJ databases">
        <authorList>
            <consortium name="Lawrence Berkeley National Laboratory"/>
            <person name="Ahrendt S."/>
            <person name="Sahu N."/>
            <person name="Indic B."/>
            <person name="Wong-Bajracharya J."/>
            <person name="Merenyi Z."/>
            <person name="Ke H.-M."/>
            <person name="Monk M."/>
            <person name="Kocsube S."/>
            <person name="Drula E."/>
            <person name="Lipzen A."/>
            <person name="Balint B."/>
            <person name="Henrissat B."/>
            <person name="Andreopoulos B."/>
            <person name="Martin F.M."/>
            <person name="Harder C.B."/>
            <person name="Rigling D."/>
            <person name="Ford K.L."/>
            <person name="Foster G.D."/>
            <person name="Pangilinan J."/>
            <person name="Papanicolaou A."/>
            <person name="Barry K."/>
            <person name="LaButti K."/>
            <person name="Viragh M."/>
            <person name="Koriabine M."/>
            <person name="Yan M."/>
            <person name="Riley R."/>
            <person name="Champramary S."/>
            <person name="Plett K.L."/>
            <person name="Tsai I.J."/>
            <person name="Slot J."/>
            <person name="Sipos G."/>
            <person name="Plett J."/>
            <person name="Nagy L.G."/>
            <person name="Grigoriev I.V."/>
        </authorList>
    </citation>
    <scope>NUCLEOTIDE SEQUENCE</scope>
    <source>
        <strain evidence="3">FPL87.14</strain>
    </source>
</reference>
<dbReference type="AlphaFoldDB" id="A0AA39J9Y7"/>
<evidence type="ECO:0000313" key="3">
    <source>
        <dbReference type="EMBL" id="KAK0436873.1"/>
    </source>
</evidence>
<organism evidence="3 4">
    <name type="scientific">Armillaria borealis</name>
    <dbReference type="NCBI Taxonomy" id="47425"/>
    <lineage>
        <taxon>Eukaryota</taxon>
        <taxon>Fungi</taxon>
        <taxon>Dikarya</taxon>
        <taxon>Basidiomycota</taxon>
        <taxon>Agaricomycotina</taxon>
        <taxon>Agaricomycetes</taxon>
        <taxon>Agaricomycetidae</taxon>
        <taxon>Agaricales</taxon>
        <taxon>Marasmiineae</taxon>
        <taxon>Physalacriaceae</taxon>
        <taxon>Armillaria</taxon>
    </lineage>
</organism>
<feature type="compositionally biased region" description="Low complexity" evidence="1">
    <location>
        <begin position="10"/>
        <end position="23"/>
    </location>
</feature>
<evidence type="ECO:0000313" key="4">
    <source>
        <dbReference type="Proteomes" id="UP001175226"/>
    </source>
</evidence>